<evidence type="ECO:0000313" key="4">
    <source>
        <dbReference type="Proteomes" id="UP000029964"/>
    </source>
</evidence>
<feature type="compositionally biased region" description="Low complexity" evidence="1">
    <location>
        <begin position="53"/>
        <end position="62"/>
    </location>
</feature>
<keyword evidence="2" id="KW-0812">Transmembrane</keyword>
<reference evidence="4" key="1">
    <citation type="journal article" date="2014" name="Genome Announc.">
        <title>Genome sequence and annotation of Acremonium chrysogenum, producer of the beta-lactam antibiotic cephalosporin C.</title>
        <authorList>
            <person name="Terfehr D."/>
            <person name="Dahlmann T.A."/>
            <person name="Specht T."/>
            <person name="Zadra I."/>
            <person name="Kuernsteiner H."/>
            <person name="Kueck U."/>
        </authorList>
    </citation>
    <scope>NUCLEOTIDE SEQUENCE [LARGE SCALE GENOMIC DNA]</scope>
    <source>
        <strain evidence="4">ATCC 11550 / CBS 779.69 / DSM 880 / IAM 14645 / JCM 23072 / IMI 49137</strain>
    </source>
</reference>
<keyword evidence="2" id="KW-0472">Membrane</keyword>
<evidence type="ECO:0000313" key="3">
    <source>
        <dbReference type="EMBL" id="KFH47955.1"/>
    </source>
</evidence>
<sequence length="268" mass="28772">MAGFLSVADGLTIGPGGISRPSKRARSRSRASKKRRSRSRSSSRSSRHRRRSTGSTLGAGLSSLFNDKGSSYHKHGSSRASFFGLGGDDHYHKHSSSRASFFGLGDDRNRSRGSFFGFSKPSYYKRSSRHGFLHRSYKQLKRLLRDLAHWAKRHPWKVFFLVIMPLVSGGVLTALLARFGLRIPHSIERLLGIASKAATGDAGGLVGEAVRMAGGLAGGSSGSASARVRVRGDDSDLAWERSYSGRRGGGGGGDGWGDAVSGVAKMFI</sequence>
<protein>
    <submittedName>
        <fullName evidence="3">Uncharacterized protein</fullName>
    </submittedName>
</protein>
<dbReference type="AlphaFoldDB" id="A0A086TF23"/>
<feature type="transmembrane region" description="Helical" evidence="2">
    <location>
        <begin position="158"/>
        <end position="181"/>
    </location>
</feature>
<name>A0A086TF23_HAPC1</name>
<accession>A0A086TF23</accession>
<comment type="caution">
    <text evidence="3">The sequence shown here is derived from an EMBL/GenBank/DDBJ whole genome shotgun (WGS) entry which is preliminary data.</text>
</comment>
<gene>
    <name evidence="3" type="ORF">ACRE_011790</name>
</gene>
<evidence type="ECO:0000256" key="2">
    <source>
        <dbReference type="SAM" id="Phobius"/>
    </source>
</evidence>
<feature type="region of interest" description="Disordered" evidence="1">
    <location>
        <begin position="13"/>
        <end position="62"/>
    </location>
</feature>
<evidence type="ECO:0000256" key="1">
    <source>
        <dbReference type="SAM" id="MobiDB-lite"/>
    </source>
</evidence>
<dbReference type="HOGENOM" id="CLU_073109_0_0_1"/>
<keyword evidence="4" id="KW-1185">Reference proteome</keyword>
<proteinExistence type="predicted"/>
<feature type="compositionally biased region" description="Basic residues" evidence="1">
    <location>
        <begin position="21"/>
        <end position="52"/>
    </location>
</feature>
<dbReference type="OrthoDB" id="5235322at2759"/>
<organism evidence="3 4">
    <name type="scientific">Hapsidospora chrysogenum (strain ATCC 11550 / CBS 779.69 / DSM 880 / IAM 14645 / JCM 23072 / IMI 49137)</name>
    <name type="common">Acremonium chrysogenum</name>
    <dbReference type="NCBI Taxonomy" id="857340"/>
    <lineage>
        <taxon>Eukaryota</taxon>
        <taxon>Fungi</taxon>
        <taxon>Dikarya</taxon>
        <taxon>Ascomycota</taxon>
        <taxon>Pezizomycotina</taxon>
        <taxon>Sordariomycetes</taxon>
        <taxon>Hypocreomycetidae</taxon>
        <taxon>Hypocreales</taxon>
        <taxon>Bionectriaceae</taxon>
        <taxon>Hapsidospora</taxon>
    </lineage>
</organism>
<dbReference type="Proteomes" id="UP000029964">
    <property type="component" value="Unassembled WGS sequence"/>
</dbReference>
<keyword evidence="2" id="KW-1133">Transmembrane helix</keyword>
<dbReference type="EMBL" id="JPKY01000006">
    <property type="protein sequence ID" value="KFH47955.1"/>
    <property type="molecule type" value="Genomic_DNA"/>
</dbReference>